<reference evidence="1" key="1">
    <citation type="submission" date="2018-01" db="EMBL/GenBank/DDBJ databases">
        <title>An insight into the sialome of Amazonian anophelines.</title>
        <authorList>
            <person name="Ribeiro J.M."/>
            <person name="Scarpassa V."/>
            <person name="Calvo E."/>
        </authorList>
    </citation>
    <scope>NUCLEOTIDE SEQUENCE</scope>
    <source>
        <tissue evidence="1">Salivary glands</tissue>
    </source>
</reference>
<name>A0A2M4A3G2_9DIPT</name>
<protein>
    <submittedName>
        <fullName evidence="1">Uncharacterized protein</fullName>
    </submittedName>
</protein>
<dbReference type="AlphaFoldDB" id="A0A2M4A3G2"/>
<proteinExistence type="predicted"/>
<organism evidence="1">
    <name type="scientific">Anopheles triannulatus</name>
    <dbReference type="NCBI Taxonomy" id="58253"/>
    <lineage>
        <taxon>Eukaryota</taxon>
        <taxon>Metazoa</taxon>
        <taxon>Ecdysozoa</taxon>
        <taxon>Arthropoda</taxon>
        <taxon>Hexapoda</taxon>
        <taxon>Insecta</taxon>
        <taxon>Pterygota</taxon>
        <taxon>Neoptera</taxon>
        <taxon>Endopterygota</taxon>
        <taxon>Diptera</taxon>
        <taxon>Nematocera</taxon>
        <taxon>Culicoidea</taxon>
        <taxon>Culicidae</taxon>
        <taxon>Anophelinae</taxon>
        <taxon>Anopheles</taxon>
    </lineage>
</organism>
<evidence type="ECO:0000313" key="1">
    <source>
        <dbReference type="EMBL" id="MBW35343.1"/>
    </source>
</evidence>
<dbReference type="EMBL" id="GGFK01002022">
    <property type="protein sequence ID" value="MBW35343.1"/>
    <property type="molecule type" value="Transcribed_RNA"/>
</dbReference>
<accession>A0A2M4A3G2</accession>
<sequence length="273" mass="30264">MFYFYSGLMRPMVWYASNRPLAPAFPDTRGPSWPKSLLDGGSDDVGVLLDLTGNAHVDVLVTDRHYHATDQRRINLGGKLNGLVWFQECLESIFQLLALSIIQWFRCLDFAHDLTTLSSHDQAERIDDTVQAAETSILSQHGEQVTGSRVELYLGGNVLQGGSLHVTLGRGITQQIAHLRIRTHLVLEALQVLLHSIERLRLGGGRVEGASIPTLQTEHLHRWLYQLSGGRAGAQLTSEHGQFPGCSHISRSKILLAKCFSRTAKYLTAFLSG</sequence>